<dbReference type="Gene3D" id="3.30.70.270">
    <property type="match status" value="1"/>
</dbReference>
<dbReference type="Pfam" id="PF08448">
    <property type="entry name" value="PAS_4"/>
    <property type="match status" value="1"/>
</dbReference>
<dbReference type="PANTHER" id="PTHR44757:SF2">
    <property type="entry name" value="BIOFILM ARCHITECTURE MAINTENANCE PROTEIN MBAA"/>
    <property type="match status" value="1"/>
</dbReference>
<dbReference type="InterPro" id="IPR035965">
    <property type="entry name" value="PAS-like_dom_sf"/>
</dbReference>
<feature type="region of interest" description="Disordered" evidence="1">
    <location>
        <begin position="1"/>
        <end position="34"/>
    </location>
</feature>
<dbReference type="OrthoDB" id="23692at2"/>
<dbReference type="PROSITE" id="PS50112">
    <property type="entry name" value="PAS"/>
    <property type="match status" value="4"/>
</dbReference>
<dbReference type="InterPro" id="IPR013656">
    <property type="entry name" value="PAS_4"/>
</dbReference>
<dbReference type="InterPro" id="IPR013767">
    <property type="entry name" value="PAS_fold"/>
</dbReference>
<dbReference type="EMBL" id="SDPU01000022">
    <property type="protein sequence ID" value="RYU11843.1"/>
    <property type="molecule type" value="Genomic_DNA"/>
</dbReference>
<dbReference type="InterPro" id="IPR013655">
    <property type="entry name" value="PAS_fold_3"/>
</dbReference>
<dbReference type="PANTHER" id="PTHR44757">
    <property type="entry name" value="DIGUANYLATE CYCLASE DGCP"/>
    <property type="match status" value="1"/>
</dbReference>
<evidence type="ECO:0000259" key="4">
    <source>
        <dbReference type="PROSITE" id="PS50883"/>
    </source>
</evidence>
<dbReference type="SMART" id="SM00091">
    <property type="entry name" value="PAS"/>
    <property type="match status" value="4"/>
</dbReference>
<dbReference type="PROSITE" id="PS50883">
    <property type="entry name" value="EAL"/>
    <property type="match status" value="1"/>
</dbReference>
<keyword evidence="7" id="KW-1185">Reference proteome</keyword>
<sequence>MASRSPADGPARAQARPLGLPTQPPGTPGPGAGDRYTPVTALAPVAEAEMFRSIAASTPDGVVAADAAGVIVWANDAAAEMFGWDPAHLVGRPVTVLVDASVHPEALELRRRVLSGEPIGRMTSTGLRRDGTTFPLSLVPAIRRTPAGQVLGMSAITRDLTYEQQVRRDLTEALARSHARFDQVAKPQALLDLDARFVSVNDASCRLLGWRRDQLLGRDARTLVYPVDLGDATVKLDRLAAGESDAISYEVVATRADGSELPVLIDVSLVRDRDGTPRELAVFGHDLSEVAEAHERVEKQDAFFRGLYRRAVDPALALDAAGQVVYASPAFTRVFGYQPEEMRDRSALEVLHPDDVPRCRAMLDRITAVPGRTDRITVRGRDVTERWRWFEAVATNALDDPALSALVINLHEVTAELAAREELRRSEERYRAIVETAQEGIIHLDRRGTVLFANEKTGDILGVDHAALVGTSMLDLLDGDERARAEDRLARRPLTGPEQLEVRYAHPDGTHRVLLIAAGPLSDDAGGELGSLGMVSDVTLEREAEAELRYQALHDSLTGLPNRALLIDRLSMAAHRQQRVAATGDEAGAGLAVLFLDLDHFKLINDSRGHEAGDRLLVEVAGRLSGAVRETDTVARLGGDEFAVVCEEATAADADLVAERVQEALRVPFDLGGEPVHVGASIGIAMSPPHSISDLLRFADAAMYTAKVSGRSRTSVYVDATEDDGSLAAERRLAVSTALHEALARDGVTLGYQPIVDFASQRVVGVEALIRWQHPTLGLLAADEVVRTAETAGLSYDLDRAVIRSAGRDLVALRERGVIGGDVYVSVNISPRTTSQQSLDDLVAEMLTETGLPASCLSLEITEHAIMDHADQAGALLDRLSASGVNVAIDDFGTGYNSLVHLQRLPVRTLKIDQSFVTDLADHPEALGIARSVIGLARAFGMATVAEGVEQAGQLDLLRALGCDAGQGYLWGAAAGVDELESLLATLA</sequence>
<feature type="domain" description="EAL" evidence="4">
    <location>
        <begin position="732"/>
        <end position="988"/>
    </location>
</feature>
<feature type="domain" description="PAC" evidence="3">
    <location>
        <begin position="498"/>
        <end position="550"/>
    </location>
</feature>
<dbReference type="InterPro" id="IPR052155">
    <property type="entry name" value="Biofilm_reg_signaling"/>
</dbReference>
<dbReference type="SUPFAM" id="SSF141868">
    <property type="entry name" value="EAL domain-like"/>
    <property type="match status" value="1"/>
</dbReference>
<dbReference type="Pfam" id="PF08447">
    <property type="entry name" value="PAS_3"/>
    <property type="match status" value="1"/>
</dbReference>
<accession>A0A4Q5J0Q6</accession>
<dbReference type="CDD" id="cd01949">
    <property type="entry name" value="GGDEF"/>
    <property type="match status" value="1"/>
</dbReference>
<dbReference type="Pfam" id="PF00989">
    <property type="entry name" value="PAS"/>
    <property type="match status" value="2"/>
</dbReference>
<dbReference type="InterPro" id="IPR001633">
    <property type="entry name" value="EAL_dom"/>
</dbReference>
<comment type="caution">
    <text evidence="6">The sequence shown here is derived from an EMBL/GenBank/DDBJ whole genome shotgun (WGS) entry which is preliminary data.</text>
</comment>
<proteinExistence type="predicted"/>
<dbReference type="NCBIfam" id="TIGR00229">
    <property type="entry name" value="sensory_box"/>
    <property type="match status" value="4"/>
</dbReference>
<dbReference type="Gene3D" id="3.20.20.450">
    <property type="entry name" value="EAL domain"/>
    <property type="match status" value="1"/>
</dbReference>
<protein>
    <submittedName>
        <fullName evidence="6">PAS domain S-box protein</fullName>
    </submittedName>
</protein>
<dbReference type="AlphaFoldDB" id="A0A4Q5J0Q6"/>
<dbReference type="SMART" id="SM00052">
    <property type="entry name" value="EAL"/>
    <property type="match status" value="1"/>
</dbReference>
<dbReference type="InterPro" id="IPR000014">
    <property type="entry name" value="PAS"/>
</dbReference>
<dbReference type="RefSeq" id="WP_129987430.1">
    <property type="nucleotide sequence ID" value="NZ_SDPU01000022.1"/>
</dbReference>
<reference evidence="6 7" key="1">
    <citation type="submission" date="2019-01" db="EMBL/GenBank/DDBJ databases">
        <title>Nocardioides guangzhouensis sp. nov., an actinobacterium isolated from soil.</title>
        <authorList>
            <person name="Fu Y."/>
            <person name="Cai Y."/>
            <person name="Lin Z."/>
            <person name="Chen P."/>
        </authorList>
    </citation>
    <scope>NUCLEOTIDE SEQUENCE [LARGE SCALE GENOMIC DNA]</scope>
    <source>
        <strain evidence="6 7">NBRC 105384</strain>
    </source>
</reference>
<dbReference type="InterPro" id="IPR029787">
    <property type="entry name" value="Nucleotide_cyclase"/>
</dbReference>
<name>A0A4Q5J0Q6_9ACTN</name>
<dbReference type="CDD" id="cd01948">
    <property type="entry name" value="EAL"/>
    <property type="match status" value="1"/>
</dbReference>
<evidence type="ECO:0000259" key="2">
    <source>
        <dbReference type="PROSITE" id="PS50112"/>
    </source>
</evidence>
<feature type="domain" description="PAS" evidence="2">
    <location>
        <begin position="47"/>
        <end position="114"/>
    </location>
</feature>
<feature type="domain" description="PAS" evidence="2">
    <location>
        <begin position="190"/>
        <end position="243"/>
    </location>
</feature>
<feature type="domain" description="PAS" evidence="2">
    <location>
        <begin position="426"/>
        <end position="497"/>
    </location>
</feature>
<dbReference type="InterPro" id="IPR000700">
    <property type="entry name" value="PAS-assoc_C"/>
</dbReference>
<dbReference type="NCBIfam" id="TIGR00254">
    <property type="entry name" value="GGDEF"/>
    <property type="match status" value="1"/>
</dbReference>
<dbReference type="Pfam" id="PF00990">
    <property type="entry name" value="GGDEF"/>
    <property type="match status" value="1"/>
</dbReference>
<gene>
    <name evidence="6" type="ORF">ETU37_11285</name>
</gene>
<dbReference type="Proteomes" id="UP000291189">
    <property type="component" value="Unassembled WGS sequence"/>
</dbReference>
<dbReference type="InterPro" id="IPR035919">
    <property type="entry name" value="EAL_sf"/>
</dbReference>
<organism evidence="6 7">
    <name type="scientific">Nocardioides iriomotensis</name>
    <dbReference type="NCBI Taxonomy" id="715784"/>
    <lineage>
        <taxon>Bacteria</taxon>
        <taxon>Bacillati</taxon>
        <taxon>Actinomycetota</taxon>
        <taxon>Actinomycetes</taxon>
        <taxon>Propionibacteriales</taxon>
        <taxon>Nocardioidaceae</taxon>
        <taxon>Nocardioides</taxon>
    </lineage>
</organism>
<dbReference type="Pfam" id="PF00563">
    <property type="entry name" value="EAL"/>
    <property type="match status" value="1"/>
</dbReference>
<dbReference type="InterPro" id="IPR001610">
    <property type="entry name" value="PAC"/>
</dbReference>
<dbReference type="SMART" id="SM00267">
    <property type="entry name" value="GGDEF"/>
    <property type="match status" value="1"/>
</dbReference>
<evidence type="ECO:0000256" key="1">
    <source>
        <dbReference type="SAM" id="MobiDB-lite"/>
    </source>
</evidence>
<feature type="domain" description="PAS" evidence="2">
    <location>
        <begin position="300"/>
        <end position="370"/>
    </location>
</feature>
<evidence type="ECO:0000259" key="3">
    <source>
        <dbReference type="PROSITE" id="PS50113"/>
    </source>
</evidence>
<evidence type="ECO:0000313" key="7">
    <source>
        <dbReference type="Proteomes" id="UP000291189"/>
    </source>
</evidence>
<feature type="domain" description="GGDEF" evidence="5">
    <location>
        <begin position="589"/>
        <end position="719"/>
    </location>
</feature>
<dbReference type="GO" id="GO:0006355">
    <property type="term" value="P:regulation of DNA-templated transcription"/>
    <property type="evidence" value="ECO:0007669"/>
    <property type="project" value="InterPro"/>
</dbReference>
<evidence type="ECO:0000259" key="5">
    <source>
        <dbReference type="PROSITE" id="PS50887"/>
    </source>
</evidence>
<dbReference type="Gene3D" id="3.30.450.20">
    <property type="entry name" value="PAS domain"/>
    <property type="match status" value="4"/>
</dbReference>
<dbReference type="SUPFAM" id="SSF55785">
    <property type="entry name" value="PYP-like sensor domain (PAS domain)"/>
    <property type="match status" value="4"/>
</dbReference>
<dbReference type="PROSITE" id="PS50113">
    <property type="entry name" value="PAC"/>
    <property type="match status" value="2"/>
</dbReference>
<dbReference type="CDD" id="cd00130">
    <property type="entry name" value="PAS"/>
    <property type="match status" value="4"/>
</dbReference>
<feature type="domain" description="PAC" evidence="3">
    <location>
        <begin position="247"/>
        <end position="299"/>
    </location>
</feature>
<dbReference type="InterPro" id="IPR043128">
    <property type="entry name" value="Rev_trsase/Diguanyl_cyclase"/>
</dbReference>
<dbReference type="SUPFAM" id="SSF55073">
    <property type="entry name" value="Nucleotide cyclase"/>
    <property type="match status" value="1"/>
</dbReference>
<dbReference type="InterPro" id="IPR000160">
    <property type="entry name" value="GGDEF_dom"/>
</dbReference>
<dbReference type="SMART" id="SM00086">
    <property type="entry name" value="PAC"/>
    <property type="match status" value="3"/>
</dbReference>
<dbReference type="PROSITE" id="PS50887">
    <property type="entry name" value="GGDEF"/>
    <property type="match status" value="1"/>
</dbReference>
<evidence type="ECO:0000313" key="6">
    <source>
        <dbReference type="EMBL" id="RYU11843.1"/>
    </source>
</evidence>